<dbReference type="PROSITE" id="PS00018">
    <property type="entry name" value="EF_HAND_1"/>
    <property type="match status" value="1"/>
</dbReference>
<evidence type="ECO:0000313" key="4">
    <source>
        <dbReference type="Proteomes" id="UP000191686"/>
    </source>
</evidence>
<evidence type="ECO:0000259" key="2">
    <source>
        <dbReference type="PROSITE" id="PS50222"/>
    </source>
</evidence>
<name>A0ABD4U5T9_9BURK</name>
<gene>
    <name evidence="3" type="ORF">UE95_000055</name>
</gene>
<proteinExistence type="predicted"/>
<protein>
    <submittedName>
        <fullName evidence="3">Lytic transglycosylase domain-containing protein</fullName>
    </submittedName>
</protein>
<dbReference type="InterPro" id="IPR002048">
    <property type="entry name" value="EF_hand_dom"/>
</dbReference>
<reference evidence="3 4" key="1">
    <citation type="journal article" date="2017" name="Front. Microbiol.">
        <title>Genomics reveals a unique clone of Burkholderia cenocepacia harbouring an actively excising novel genomic island.</title>
        <authorList>
            <person name="Patil P."/>
            <person name="Mali S."/>
            <person name="Midha S."/>
            <person name="Gautam V."/>
            <person name="Dash L."/>
            <person name="Kumar S."/>
            <person name="Shastri J."/>
            <person name="Singhal L."/>
            <person name="Patil P.B."/>
        </authorList>
    </citation>
    <scope>NUCLEOTIDE SEQUENCE [LARGE SCALE GENOMIC DNA]</scope>
    <source>
        <strain evidence="3 4">BC-19</strain>
    </source>
</reference>
<dbReference type="Pfam" id="PF00182">
    <property type="entry name" value="Glyco_hydro_19"/>
    <property type="match status" value="1"/>
</dbReference>
<dbReference type="EMBL" id="JYMX02000001">
    <property type="protein sequence ID" value="MCW3709666.1"/>
    <property type="molecule type" value="Genomic_DNA"/>
</dbReference>
<feature type="compositionally biased region" description="Basic residues" evidence="1">
    <location>
        <begin position="1"/>
        <end position="12"/>
    </location>
</feature>
<dbReference type="Proteomes" id="UP000191686">
    <property type="component" value="Unassembled WGS sequence"/>
</dbReference>
<feature type="region of interest" description="Disordered" evidence="1">
    <location>
        <begin position="1"/>
        <end position="25"/>
    </location>
</feature>
<dbReference type="InterPro" id="IPR023346">
    <property type="entry name" value="Lysozyme-like_dom_sf"/>
</dbReference>
<feature type="compositionally biased region" description="Basic and acidic residues" evidence="1">
    <location>
        <begin position="133"/>
        <end position="143"/>
    </location>
</feature>
<comment type="caution">
    <text evidence="3">The sequence shown here is derived from an EMBL/GenBank/DDBJ whole genome shotgun (WGS) entry which is preliminary data.</text>
</comment>
<feature type="compositionally biased region" description="Low complexity" evidence="1">
    <location>
        <begin position="144"/>
        <end position="182"/>
    </location>
</feature>
<evidence type="ECO:0000256" key="1">
    <source>
        <dbReference type="SAM" id="MobiDB-lite"/>
    </source>
</evidence>
<dbReference type="InterPro" id="IPR018247">
    <property type="entry name" value="EF_Hand_1_Ca_BS"/>
</dbReference>
<feature type="region of interest" description="Disordered" evidence="1">
    <location>
        <begin position="237"/>
        <end position="283"/>
    </location>
</feature>
<accession>A0ABD4U5T9</accession>
<dbReference type="InterPro" id="IPR000726">
    <property type="entry name" value="Glyco_hydro_19_cat"/>
</dbReference>
<dbReference type="SUPFAM" id="SSF53955">
    <property type="entry name" value="Lysozyme-like"/>
    <property type="match status" value="1"/>
</dbReference>
<dbReference type="AlphaFoldDB" id="A0ABD4U5T9"/>
<feature type="domain" description="EF-hand" evidence="2">
    <location>
        <begin position="648"/>
        <end position="683"/>
    </location>
</feature>
<sequence length="1005" mass="110180">MTKTTHKKKHHPAAAPHPAAKPAEPVDTPLSWSYPFTPADKSDVADPTTYFKALAKSATGFYPLGVSGMWHGGVHFDDGSAQMLKLDSGVRAIADGKIVAYRLNTKYEETKYPNNSLAHFSTGFVLVRHELKLPPKPAPKEPAKPAAAPASAPASAPAPASTTAAPAPASAPAAPAPSNSKPANDKPLVFFSLYMHTMDWASYQKAIEQAKSNPKPDPALPAPMSYWEGERYYRVGSKAKDKQAIPKPKAPVPPAKRTDGADDLPINNTNESAPPPADTDQDVVLPPPETGLNIRELPNGKSKIIGVLPTGAEIIAGEGDPAHPDWIKIKSIKSGTVLSAEVGKPVSPQAQWSYVFKGELDAVVDPQPLDTVVILKEPQHVKAGEVVAHVGQYQWPMKASPIPPKPNYPMLHLEVFAGPDLKDFIDRSRARAKELNEKNKPLLEIEPGAKLVSEIPAPDQKLTQSGLKLAPIGDAKGSRWIKVQPNSVTNVPAKGKQKAQQKLAPVGNPLWVESSLANTISTANVAGWQNFPLDVSKASGPAADFRNVLRRTELDKLGEGNVAVDDKGHHWWNITVGSKDGSGLTGWVCDTDHPHVQLRSPWEWPGFALVDNGGVSPADMFKRHIHTTGQYLPDEEGTEFAVEAVKVNAGELITKIEQAIDTDHDGKVTAQELKHALETQWMAEAVSHLVVRNETEWGGGLSKWEELTPLMQKQTELWKTELDRLVKLQWWEEIQGIDGFPTDLSPWHLHPIGLIGNFAGENLVCKKCGAVITLTKDFLRKIAPAAKSDFVDELILASTDLFKNYGVNSCRQIKHLLAQAKVETTRFTSFRESLNYQSYTGKSLYRMAPTAIDKGFARKNMKFSSQDEKIKWIQDHLVANDAAYAEHCFGTNDQPGKDFRGRGLLQLTFYETYQRCAKAIGYPVDSRPELVEENNRVIIESSLWYWHSTGIGAIADDPATRGDEGVRSVTKPINSGYKALDERQQYHREISLEFNKDFSSGCTDD</sequence>
<feature type="compositionally biased region" description="Low complexity" evidence="1">
    <location>
        <begin position="13"/>
        <end position="23"/>
    </location>
</feature>
<reference evidence="3 4" key="2">
    <citation type="journal article" date="2017" name="Front. Microbiol.">
        <title>Genomics Reveals a Unique Clone of Burkholderia cenocepacia Harboring an Actively Excising Novel Genomic Island.</title>
        <authorList>
            <person name="Patil P.P."/>
            <person name="Mali S."/>
            <person name="Midha S."/>
            <person name="Gautam V."/>
            <person name="Dash L."/>
            <person name="Kumar S."/>
            <person name="Shastri J."/>
            <person name="Singhal L."/>
            <person name="Patil P.B."/>
        </authorList>
    </citation>
    <scope>NUCLEOTIDE SEQUENCE [LARGE SCALE GENOMIC DNA]</scope>
    <source>
        <strain evidence="3 4">BC-19</strain>
    </source>
</reference>
<dbReference type="PROSITE" id="PS50222">
    <property type="entry name" value="EF_HAND_2"/>
    <property type="match status" value="1"/>
</dbReference>
<dbReference type="RefSeq" id="WP_080322622.1">
    <property type="nucleotide sequence ID" value="NZ_CAJPGF010000035.1"/>
</dbReference>
<feature type="region of interest" description="Disordered" evidence="1">
    <location>
        <begin position="133"/>
        <end position="182"/>
    </location>
</feature>
<organism evidence="3 4">
    <name type="scientific">Burkholderia cenocepacia</name>
    <dbReference type="NCBI Taxonomy" id="95486"/>
    <lineage>
        <taxon>Bacteria</taxon>
        <taxon>Pseudomonadati</taxon>
        <taxon>Pseudomonadota</taxon>
        <taxon>Betaproteobacteria</taxon>
        <taxon>Burkholderiales</taxon>
        <taxon>Burkholderiaceae</taxon>
        <taxon>Burkholderia</taxon>
        <taxon>Burkholderia cepacia complex</taxon>
    </lineage>
</organism>
<dbReference type="Gene3D" id="1.10.530.10">
    <property type="match status" value="1"/>
</dbReference>
<evidence type="ECO:0000313" key="3">
    <source>
        <dbReference type="EMBL" id="MCW3709666.1"/>
    </source>
</evidence>